<feature type="region of interest" description="Disordered" evidence="2">
    <location>
        <begin position="1"/>
        <end position="87"/>
    </location>
</feature>
<evidence type="ECO:0000256" key="1">
    <source>
        <dbReference type="SAM" id="Coils"/>
    </source>
</evidence>
<feature type="region of interest" description="Disordered" evidence="2">
    <location>
        <begin position="398"/>
        <end position="447"/>
    </location>
</feature>
<organism evidence="3 4">
    <name type="scientific">Stylosanthes scabra</name>
    <dbReference type="NCBI Taxonomy" id="79078"/>
    <lineage>
        <taxon>Eukaryota</taxon>
        <taxon>Viridiplantae</taxon>
        <taxon>Streptophyta</taxon>
        <taxon>Embryophyta</taxon>
        <taxon>Tracheophyta</taxon>
        <taxon>Spermatophyta</taxon>
        <taxon>Magnoliopsida</taxon>
        <taxon>eudicotyledons</taxon>
        <taxon>Gunneridae</taxon>
        <taxon>Pentapetalae</taxon>
        <taxon>rosids</taxon>
        <taxon>fabids</taxon>
        <taxon>Fabales</taxon>
        <taxon>Fabaceae</taxon>
        <taxon>Papilionoideae</taxon>
        <taxon>50 kb inversion clade</taxon>
        <taxon>dalbergioids sensu lato</taxon>
        <taxon>Dalbergieae</taxon>
        <taxon>Pterocarpus clade</taxon>
        <taxon>Stylosanthes</taxon>
    </lineage>
</organism>
<accession>A0ABU6T212</accession>
<keyword evidence="1" id="KW-0175">Coiled coil</keyword>
<comment type="caution">
    <text evidence="3">The sequence shown here is derived from an EMBL/GenBank/DDBJ whole genome shotgun (WGS) entry which is preliminary data.</text>
</comment>
<evidence type="ECO:0000313" key="4">
    <source>
        <dbReference type="Proteomes" id="UP001341840"/>
    </source>
</evidence>
<evidence type="ECO:0000313" key="3">
    <source>
        <dbReference type="EMBL" id="MED6142746.1"/>
    </source>
</evidence>
<feature type="compositionally biased region" description="Pro residues" evidence="2">
    <location>
        <begin position="421"/>
        <end position="432"/>
    </location>
</feature>
<feature type="compositionally biased region" description="Polar residues" evidence="2">
    <location>
        <begin position="253"/>
        <end position="266"/>
    </location>
</feature>
<protein>
    <submittedName>
        <fullName evidence="3">Uncharacterized protein</fullName>
    </submittedName>
</protein>
<dbReference type="Proteomes" id="UP001341840">
    <property type="component" value="Unassembled WGS sequence"/>
</dbReference>
<name>A0ABU6T212_9FABA</name>
<feature type="region of interest" description="Disordered" evidence="2">
    <location>
        <begin position="242"/>
        <end position="277"/>
    </location>
</feature>
<feature type="compositionally biased region" description="Acidic residues" evidence="2">
    <location>
        <begin position="437"/>
        <end position="447"/>
    </location>
</feature>
<proteinExistence type="predicted"/>
<feature type="coiled-coil region" evidence="1">
    <location>
        <begin position="343"/>
        <end position="394"/>
    </location>
</feature>
<feature type="compositionally biased region" description="Polar residues" evidence="2">
    <location>
        <begin position="71"/>
        <end position="87"/>
    </location>
</feature>
<sequence>MSGRGKGSSQSSRSRGRGRGRSTPSSEPTATASPSTSTPGVSQVAPTIPPPPAPSTQSPPTDPPQVDPSSQLHADSSHVSQPDPPTQQVEQIPIIWDGQKGFNPDNNVCTQAISDVIELMLNEPCLNYSEVPADVQKRWCINLQEGFTWPQEEDKQIKKSFNYRAGKRYQQIKRDLRSGELQRLKWLSETLRGRLMHRFATDPGFLKRSGVCKVNRASPKGGCLHTRGSATIPKTRAWMTRSLDRPPTEPETEFSTNIEQATQQAQEEGDETAGTRQTLSEPCKNRVYGAGGFFASSLDRSGYGGSSAFATCSQAGPADAEVVDLREQVQNLTHSLQTQWEALQQQIDEVRSLRETLADKAAQADEVRSLKETLAERDARAKEQLQRLEEMQHQMAAYYDPLRPASSITARGGSGGSSTAPPLPPCPPPPAQPDQGPVDDDDDYEDA</sequence>
<dbReference type="EMBL" id="JASCZI010090622">
    <property type="protein sequence ID" value="MED6142746.1"/>
    <property type="molecule type" value="Genomic_DNA"/>
</dbReference>
<gene>
    <name evidence="3" type="ORF">PIB30_000308</name>
</gene>
<evidence type="ECO:0000256" key="2">
    <source>
        <dbReference type="SAM" id="MobiDB-lite"/>
    </source>
</evidence>
<keyword evidence="4" id="KW-1185">Reference proteome</keyword>
<feature type="compositionally biased region" description="Low complexity" evidence="2">
    <location>
        <begin position="21"/>
        <end position="46"/>
    </location>
</feature>
<reference evidence="3 4" key="1">
    <citation type="journal article" date="2023" name="Plants (Basel)">
        <title>Bridging the Gap: Combining Genomics and Transcriptomics Approaches to Understand Stylosanthes scabra, an Orphan Legume from the Brazilian Caatinga.</title>
        <authorList>
            <person name="Ferreira-Neto J.R.C."/>
            <person name="da Silva M.D."/>
            <person name="Binneck E."/>
            <person name="de Melo N.F."/>
            <person name="da Silva R.H."/>
            <person name="de Melo A.L.T.M."/>
            <person name="Pandolfi V."/>
            <person name="Bustamante F.O."/>
            <person name="Brasileiro-Vidal A.C."/>
            <person name="Benko-Iseppon A.M."/>
        </authorList>
    </citation>
    <scope>NUCLEOTIDE SEQUENCE [LARGE SCALE GENOMIC DNA]</scope>
    <source>
        <tissue evidence="3">Leaves</tissue>
    </source>
</reference>